<dbReference type="Pfam" id="PF17921">
    <property type="entry name" value="Integrase_H2C2"/>
    <property type="match status" value="1"/>
</dbReference>
<comment type="caution">
    <text evidence="4">The sequence shown here is derived from an EMBL/GenBank/DDBJ whole genome shotgun (WGS) entry which is preliminary data.</text>
</comment>
<dbReference type="FunFam" id="3.30.420.10:FF:000269">
    <property type="entry name" value="Uncharacterized protein"/>
    <property type="match status" value="1"/>
</dbReference>
<accession>A0AA88XS70</accession>
<dbReference type="CDD" id="cd00303">
    <property type="entry name" value="retropepsin_like"/>
    <property type="match status" value="1"/>
</dbReference>
<dbReference type="InterPro" id="IPR043128">
    <property type="entry name" value="Rev_trsase/Diguanyl_cyclase"/>
</dbReference>
<dbReference type="Gene3D" id="3.30.70.270">
    <property type="match status" value="2"/>
</dbReference>
<feature type="domain" description="Integrase catalytic" evidence="3">
    <location>
        <begin position="990"/>
        <end position="1148"/>
    </location>
</feature>
<dbReference type="SUPFAM" id="SSF56672">
    <property type="entry name" value="DNA/RNA polymerases"/>
    <property type="match status" value="1"/>
</dbReference>
<dbReference type="PROSITE" id="PS50878">
    <property type="entry name" value="RT_POL"/>
    <property type="match status" value="1"/>
</dbReference>
<dbReference type="InterPro" id="IPR012337">
    <property type="entry name" value="RNaseH-like_sf"/>
</dbReference>
<dbReference type="Gene3D" id="3.10.10.10">
    <property type="entry name" value="HIV Type 1 Reverse Transcriptase, subunit A, domain 1"/>
    <property type="match status" value="1"/>
</dbReference>
<dbReference type="InterPro" id="IPR001584">
    <property type="entry name" value="Integrase_cat-core"/>
</dbReference>
<sequence length="1487" mass="168328">MSQIKSAKVLQVTCDRCGQEGHNDVLCRVRLDHSKRIMYDYLPPHKKTNRQVRVSTLVGTANEADVTIDGVRTRSLLDTGSSVSTISYDFYQARLSHLKLQPVESLLELECADGSELPYLGYVACELQIENAQGFNDCIECLFLVVHTTKYHASVPVLIGTNILNLLMSHTKDKYGVRFLQTARLQTPWYLAFRCLSLQERELGRAHNVLGMLKSAERNCVTILPNSSVVINGYLHDHIPYHPVCALLQSTASSGLTSDLDIEPSLITYDPQHCTIIPVNISNVTTRTVTVQPHTTLCEIQPVTVQPLPVASVAVSDGDILSKVNLPKGELTEQHEAELRQLLTEYKGIFSTGDNDIGYNPSVEHHIELIDETPFKQRYRRIPPSMLDEVRDHLQQQLDAGIIRRSRSPFSSNVVLVRKKNGQLRICIDFRQLNNRTKKDNYALPRIDEILDSLSGNQFFSVLDMKAGYHQIAIAEEHKERTAFTVGPLGFFEYNRMAMGLSNAPATYQRLMEQCLGNLHHRVCLIYLDDIIIFGKNMTEHLERLKLVLQRLSECGIKLSPQKCSLAMRRVKYVGHIVSADGIEPDDEKLKQVKDWPRPSSPEEVRKFLGFVGYYRKFIHNFSRIARPLTDLMPAPKVKNKGTRKPTPIQWTWGEDQENAFQTLKDRLSSPPILAYPNFDIPFEIHTDASFQGLGAVLYQSQNGQKHVIAYASRGLSKSERNYPAHKLEFLALKWAVTEKFHDYLYGKQFTVVTDNNPLTYVLTTAKLDATGHRWVAALAAFNFDIVYRPGRNNADADSLSRLPEILQKHEQHISEESVKSVCRIQPTPVVESLAIEPNILSDFKQSPQMQSIDVESEQRNDPILKDWIYFVEQQRLPKGHELPQTPESTLFRKNFSKFRIVDNVLYREVIIDEGNLQQLVVPPSLIDTVFTFVHDNMGHPGRDKTSSLIKDRFYWPGMTKDIDDWIKGCKPCLLRKSPVQHRAPLSNITTTEPLELVCMDFLSLESSKGGYQYILVITDHFTKYALAVPTKNTTAKTTADAFFNHFIIHYGFPKRVHSDQGANFESKIVKELCTITGIEKSRTTPYHPMGNGLTERFNRTLLSMLGTLKPDQKRDWKSHIGPLVHAYNSMRQDSTGQTPYSLMFGRQPRLPVDIAFGLDKSNTKPLSSYVENLQDRLQQSYKLAKEANKKAQERQKAHYDLRVRGGKVEIGDRVLVKIVAFDGKHKLANKWEEDPYIVLAKPNNDIPVYVVRKESGEGRRRTLHRNLLLPIGYLNEDDEGNKRPKPRPAPRTSLTEKPVQTDTVVQNDSADCSSDDDSETESSEMLQHKLDSNVEGDASQSALSSGTSVLEITPPHESNDDPILIEISDGDTNDTGAIESQNQSQDSVPVSDQHEFTTSNHDSEPSSREDSNVSDLGSTDIPRRSRRERQPPAWMRGDSFLVNSVQTSDSWSQKANFLKSLAETTDLFKGMESEVSRAMLSVILEK</sequence>
<dbReference type="Proteomes" id="UP001186944">
    <property type="component" value="Unassembled WGS sequence"/>
</dbReference>
<dbReference type="InterPro" id="IPR041588">
    <property type="entry name" value="Integrase_H2C2"/>
</dbReference>
<dbReference type="GO" id="GO:0003676">
    <property type="term" value="F:nucleic acid binding"/>
    <property type="evidence" value="ECO:0007669"/>
    <property type="project" value="InterPro"/>
</dbReference>
<name>A0AA88XS70_PINIB</name>
<evidence type="ECO:0000259" key="3">
    <source>
        <dbReference type="PROSITE" id="PS50994"/>
    </source>
</evidence>
<dbReference type="Gene3D" id="2.40.70.10">
    <property type="entry name" value="Acid Proteases"/>
    <property type="match status" value="1"/>
</dbReference>
<evidence type="ECO:0000313" key="5">
    <source>
        <dbReference type="Proteomes" id="UP001186944"/>
    </source>
</evidence>
<dbReference type="GO" id="GO:0015074">
    <property type="term" value="P:DNA integration"/>
    <property type="evidence" value="ECO:0007669"/>
    <property type="project" value="InterPro"/>
</dbReference>
<dbReference type="InterPro" id="IPR043502">
    <property type="entry name" value="DNA/RNA_pol_sf"/>
</dbReference>
<feature type="region of interest" description="Disordered" evidence="1">
    <location>
        <begin position="1275"/>
        <end position="1436"/>
    </location>
</feature>
<dbReference type="FunFam" id="1.10.340.70:FF:000001">
    <property type="entry name" value="Retrovirus-related Pol polyprotein from transposon gypsy-like Protein"/>
    <property type="match status" value="1"/>
</dbReference>
<dbReference type="PROSITE" id="PS50994">
    <property type="entry name" value="INTEGRASE"/>
    <property type="match status" value="1"/>
</dbReference>
<dbReference type="InterPro" id="IPR000477">
    <property type="entry name" value="RT_dom"/>
</dbReference>
<dbReference type="InterPro" id="IPR036397">
    <property type="entry name" value="RNaseH_sf"/>
</dbReference>
<feature type="compositionally biased region" description="Polar residues" evidence="1">
    <location>
        <begin position="1374"/>
        <end position="1401"/>
    </location>
</feature>
<reference evidence="4" key="1">
    <citation type="submission" date="2019-08" db="EMBL/GenBank/DDBJ databases">
        <title>The improved chromosome-level genome for the pearl oyster Pinctada fucata martensii using PacBio sequencing and Hi-C.</title>
        <authorList>
            <person name="Zheng Z."/>
        </authorList>
    </citation>
    <scope>NUCLEOTIDE SEQUENCE</scope>
    <source>
        <strain evidence="4">ZZ-2019</strain>
        <tissue evidence="4">Adductor muscle</tissue>
    </source>
</reference>
<evidence type="ECO:0000259" key="2">
    <source>
        <dbReference type="PROSITE" id="PS50878"/>
    </source>
</evidence>
<protein>
    <recommendedName>
        <fullName evidence="6">Endonuclease</fullName>
    </recommendedName>
</protein>
<dbReference type="PANTHER" id="PTHR37984:SF15">
    <property type="entry name" value="INTEGRASE CATALYTIC DOMAIN-CONTAINING PROTEIN"/>
    <property type="match status" value="1"/>
</dbReference>
<dbReference type="Gene3D" id="3.30.420.10">
    <property type="entry name" value="Ribonuclease H-like superfamily/Ribonuclease H"/>
    <property type="match status" value="1"/>
</dbReference>
<dbReference type="InterPro" id="IPR050951">
    <property type="entry name" value="Retrovirus_Pol_polyprotein"/>
</dbReference>
<evidence type="ECO:0000313" key="4">
    <source>
        <dbReference type="EMBL" id="KAK3090753.1"/>
    </source>
</evidence>
<dbReference type="FunFam" id="3.10.20.370:FF:000001">
    <property type="entry name" value="Retrovirus-related Pol polyprotein from transposon 17.6-like protein"/>
    <property type="match status" value="1"/>
</dbReference>
<dbReference type="SUPFAM" id="SSF53098">
    <property type="entry name" value="Ribonuclease H-like"/>
    <property type="match status" value="1"/>
</dbReference>
<organism evidence="4 5">
    <name type="scientific">Pinctada imbricata</name>
    <name type="common">Atlantic pearl-oyster</name>
    <name type="synonym">Pinctada martensii</name>
    <dbReference type="NCBI Taxonomy" id="66713"/>
    <lineage>
        <taxon>Eukaryota</taxon>
        <taxon>Metazoa</taxon>
        <taxon>Spiralia</taxon>
        <taxon>Lophotrochozoa</taxon>
        <taxon>Mollusca</taxon>
        <taxon>Bivalvia</taxon>
        <taxon>Autobranchia</taxon>
        <taxon>Pteriomorphia</taxon>
        <taxon>Pterioida</taxon>
        <taxon>Pterioidea</taxon>
        <taxon>Pteriidae</taxon>
        <taxon>Pinctada</taxon>
    </lineage>
</organism>
<gene>
    <name evidence="4" type="ORF">FSP39_014336</name>
</gene>
<keyword evidence="5" id="KW-1185">Reference proteome</keyword>
<feature type="domain" description="Reverse transcriptase" evidence="2">
    <location>
        <begin position="398"/>
        <end position="578"/>
    </location>
</feature>
<dbReference type="EMBL" id="VSWD01000010">
    <property type="protein sequence ID" value="KAK3090753.1"/>
    <property type="molecule type" value="Genomic_DNA"/>
</dbReference>
<dbReference type="FunFam" id="3.30.70.270:FF:000026">
    <property type="entry name" value="Transposon Ty3-G Gag-Pol polyprotein"/>
    <property type="match status" value="1"/>
</dbReference>
<feature type="compositionally biased region" description="Polar residues" evidence="1">
    <location>
        <begin position="1339"/>
        <end position="1351"/>
    </location>
</feature>
<dbReference type="SUPFAM" id="SSF50630">
    <property type="entry name" value="Acid proteases"/>
    <property type="match status" value="1"/>
</dbReference>
<feature type="compositionally biased region" description="Polar residues" evidence="1">
    <location>
        <begin position="1293"/>
        <end position="1308"/>
    </location>
</feature>
<dbReference type="Pfam" id="PF17919">
    <property type="entry name" value="RT_RNaseH_2"/>
    <property type="match status" value="1"/>
</dbReference>
<dbReference type="Pfam" id="PF00078">
    <property type="entry name" value="RVT_1"/>
    <property type="match status" value="1"/>
</dbReference>
<dbReference type="PANTHER" id="PTHR37984">
    <property type="entry name" value="PROTEIN CBG26694"/>
    <property type="match status" value="1"/>
</dbReference>
<proteinExistence type="predicted"/>
<evidence type="ECO:0008006" key="6">
    <source>
        <dbReference type="Google" id="ProtNLM"/>
    </source>
</evidence>
<dbReference type="CDD" id="cd09274">
    <property type="entry name" value="RNase_HI_RT_Ty3"/>
    <property type="match status" value="1"/>
</dbReference>
<dbReference type="InterPro" id="IPR041577">
    <property type="entry name" value="RT_RNaseH_2"/>
</dbReference>
<dbReference type="CDD" id="cd01647">
    <property type="entry name" value="RT_LTR"/>
    <property type="match status" value="1"/>
</dbReference>
<dbReference type="Pfam" id="PF00665">
    <property type="entry name" value="rve"/>
    <property type="match status" value="1"/>
</dbReference>
<dbReference type="InterPro" id="IPR021109">
    <property type="entry name" value="Peptidase_aspartic_dom_sf"/>
</dbReference>
<feature type="compositionally biased region" description="Basic and acidic residues" evidence="1">
    <location>
        <begin position="1402"/>
        <end position="1412"/>
    </location>
</feature>
<feature type="compositionally biased region" description="Acidic residues" evidence="1">
    <location>
        <begin position="1314"/>
        <end position="1323"/>
    </location>
</feature>
<evidence type="ECO:0000256" key="1">
    <source>
        <dbReference type="SAM" id="MobiDB-lite"/>
    </source>
</evidence>
<dbReference type="Gene3D" id="1.10.340.70">
    <property type="match status" value="1"/>
</dbReference>